<dbReference type="Gene3D" id="3.40.50.300">
    <property type="entry name" value="P-loop containing nucleotide triphosphate hydrolases"/>
    <property type="match status" value="1"/>
</dbReference>
<dbReference type="RefSeq" id="WP_163104932.1">
    <property type="nucleotide sequence ID" value="NZ_JAAAWO010000001.1"/>
</dbReference>
<dbReference type="NCBIfam" id="TIGR04352">
    <property type="entry name" value="HprK_rel_A"/>
    <property type="match status" value="1"/>
</dbReference>
<dbReference type="Proteomes" id="UP000471381">
    <property type="component" value="Unassembled WGS sequence"/>
</dbReference>
<gene>
    <name evidence="1" type="ORF">GTQ48_02045</name>
</gene>
<dbReference type="EMBL" id="JAAAWO010000001">
    <property type="protein sequence ID" value="NDW14317.1"/>
    <property type="molecule type" value="Genomic_DNA"/>
</dbReference>
<dbReference type="GO" id="GO:0016301">
    <property type="term" value="F:kinase activity"/>
    <property type="evidence" value="ECO:0007669"/>
    <property type="project" value="UniProtKB-KW"/>
</dbReference>
<dbReference type="InterPro" id="IPR027417">
    <property type="entry name" value="P-loop_NTPase"/>
</dbReference>
<evidence type="ECO:0000313" key="2">
    <source>
        <dbReference type="Proteomes" id="UP000471381"/>
    </source>
</evidence>
<sequence>MTIAIDSGPYTFSIKGLSAPVVSELSNLYLERLTPEKDGFYDFSLSIENTSPLRRFFRRQRIISVEGVKPFNPISDQHLLPSIEWAMNWAVAAYQHTKLSLHSSVVVKNGKAILFPASSGSGKSTLATYLGYSGWQMFSDEMALIDPNTLEVSPLYRPASLKNKSIDVISTLCENVNLSNITRGTHKGDIAHARLYTCQQFGHFVPSKPKFVVFPRYVPHKETTIRMISSVESFAMLLRNAFNYNIMGKQGFSALSEISSSCQAMQIEYSDAHDLDDYLSGLVE</sequence>
<keyword evidence="1" id="KW-0418">Kinase</keyword>
<comment type="caution">
    <text evidence="1">The sequence shown here is derived from an EMBL/GenBank/DDBJ whole genome shotgun (WGS) entry which is preliminary data.</text>
</comment>
<keyword evidence="2" id="KW-1185">Reference proteome</keyword>
<name>A0A6N9TAJ0_9ALTE</name>
<reference evidence="1 2" key="1">
    <citation type="submission" date="2020-01" db="EMBL/GenBank/DDBJ databases">
        <title>Genomes of bacteria type strains.</title>
        <authorList>
            <person name="Chen J."/>
            <person name="Zhu S."/>
            <person name="Yang J."/>
        </authorList>
    </citation>
    <scope>NUCLEOTIDE SEQUENCE [LARGE SCALE GENOMIC DNA]</scope>
    <source>
        <strain evidence="1 2">LMG 24078</strain>
    </source>
</reference>
<organism evidence="1 2">
    <name type="scientific">Alteromonas genovensis</name>
    <dbReference type="NCBI Taxonomy" id="471225"/>
    <lineage>
        <taxon>Bacteria</taxon>
        <taxon>Pseudomonadati</taxon>
        <taxon>Pseudomonadota</taxon>
        <taxon>Gammaproteobacteria</taxon>
        <taxon>Alteromonadales</taxon>
        <taxon>Alteromonadaceae</taxon>
        <taxon>Alteromonas/Salinimonas group</taxon>
        <taxon>Alteromonas</taxon>
    </lineage>
</organism>
<evidence type="ECO:0000313" key="1">
    <source>
        <dbReference type="EMBL" id="NDW14317.1"/>
    </source>
</evidence>
<dbReference type="AlphaFoldDB" id="A0A6N9TAJ0"/>
<dbReference type="InterPro" id="IPR027600">
    <property type="entry name" value="HprK-rel_A"/>
</dbReference>
<protein>
    <submittedName>
        <fullName evidence="1">HprK-related kinase A</fullName>
    </submittedName>
</protein>
<dbReference type="SUPFAM" id="SSF53795">
    <property type="entry name" value="PEP carboxykinase-like"/>
    <property type="match status" value="1"/>
</dbReference>
<keyword evidence="1" id="KW-0808">Transferase</keyword>
<accession>A0A6N9TAJ0</accession>
<proteinExistence type="predicted"/>